<feature type="domain" description="Rieske" evidence="5">
    <location>
        <begin position="55"/>
        <end position="145"/>
    </location>
</feature>
<dbReference type="Gene3D" id="2.102.10.10">
    <property type="entry name" value="Rieske [2Fe-2S] iron-sulphur domain"/>
    <property type="match status" value="1"/>
</dbReference>
<dbReference type="OrthoDB" id="165343at2"/>
<evidence type="ECO:0000313" key="6">
    <source>
        <dbReference type="EMBL" id="PQJ76043.1"/>
    </source>
</evidence>
<dbReference type="PROSITE" id="PS51257">
    <property type="entry name" value="PROKAR_LIPOPROTEIN"/>
    <property type="match status" value="1"/>
</dbReference>
<organism evidence="6 7">
    <name type="scientific">Polaribacter gangjinensis</name>
    <dbReference type="NCBI Taxonomy" id="574710"/>
    <lineage>
        <taxon>Bacteria</taxon>
        <taxon>Pseudomonadati</taxon>
        <taxon>Bacteroidota</taxon>
        <taxon>Flavobacteriia</taxon>
        <taxon>Flavobacteriales</taxon>
        <taxon>Flavobacteriaceae</taxon>
    </lineage>
</organism>
<dbReference type="InterPro" id="IPR017941">
    <property type="entry name" value="Rieske_2Fe-2S"/>
</dbReference>
<keyword evidence="3" id="KW-0408">Iron</keyword>
<dbReference type="GO" id="GO:0046872">
    <property type="term" value="F:metal ion binding"/>
    <property type="evidence" value="ECO:0007669"/>
    <property type="project" value="UniProtKB-KW"/>
</dbReference>
<keyword evidence="1" id="KW-0001">2Fe-2S</keyword>
<dbReference type="RefSeq" id="WP_105047189.1">
    <property type="nucleotide sequence ID" value="NZ_CP150662.1"/>
</dbReference>
<evidence type="ECO:0000256" key="3">
    <source>
        <dbReference type="ARBA" id="ARBA00023004"/>
    </source>
</evidence>
<protein>
    <recommendedName>
        <fullName evidence="5">Rieske domain-containing protein</fullName>
    </recommendedName>
</protein>
<dbReference type="Proteomes" id="UP000237608">
    <property type="component" value="Unassembled WGS sequence"/>
</dbReference>
<proteinExistence type="predicted"/>
<gene>
    <name evidence="6" type="ORF">BTO13_12765</name>
</gene>
<dbReference type="SUPFAM" id="SSF50022">
    <property type="entry name" value="ISP domain"/>
    <property type="match status" value="1"/>
</dbReference>
<reference evidence="6 7" key="1">
    <citation type="submission" date="2016-12" db="EMBL/GenBank/DDBJ databases">
        <title>Trade-off between light-utilization and light-protection in marine flavobacteria.</title>
        <authorList>
            <person name="Kumagai Y."/>
            <person name="Yoshizawa S."/>
            <person name="Kogure K."/>
            <person name="Iwasaki W."/>
        </authorList>
    </citation>
    <scope>NUCLEOTIDE SEQUENCE [LARGE SCALE GENOMIC DNA]</scope>
    <source>
        <strain evidence="6 7">KCTC 22729</strain>
    </source>
</reference>
<evidence type="ECO:0000256" key="2">
    <source>
        <dbReference type="ARBA" id="ARBA00022723"/>
    </source>
</evidence>
<evidence type="ECO:0000256" key="1">
    <source>
        <dbReference type="ARBA" id="ARBA00022714"/>
    </source>
</evidence>
<name>A0A2S7WEK8_9FLAO</name>
<dbReference type="InterPro" id="IPR036922">
    <property type="entry name" value="Rieske_2Fe-2S_sf"/>
</dbReference>
<dbReference type="Pfam" id="PF00355">
    <property type="entry name" value="Rieske"/>
    <property type="match status" value="1"/>
</dbReference>
<evidence type="ECO:0000313" key="7">
    <source>
        <dbReference type="Proteomes" id="UP000237608"/>
    </source>
</evidence>
<keyword evidence="7" id="KW-1185">Reference proteome</keyword>
<sequence>MNRKEFLKSIGVSAAFAITYSCLGGCSTPVDDIFLETPQSPQTPQTSSSLLKIDLSDPASISLKNNGGYLIKNNILVAKNLNGNYVAATVVCSHDNLKRLIFKNGEYYCTAHGARFDVFGKGLNSKASRGIKIYKTSVSENILTVLA</sequence>
<dbReference type="AlphaFoldDB" id="A0A2S7WEK8"/>
<dbReference type="PROSITE" id="PS51296">
    <property type="entry name" value="RIESKE"/>
    <property type="match status" value="1"/>
</dbReference>
<evidence type="ECO:0000259" key="5">
    <source>
        <dbReference type="PROSITE" id="PS51296"/>
    </source>
</evidence>
<comment type="caution">
    <text evidence="6">The sequence shown here is derived from an EMBL/GenBank/DDBJ whole genome shotgun (WGS) entry which is preliminary data.</text>
</comment>
<evidence type="ECO:0000256" key="4">
    <source>
        <dbReference type="ARBA" id="ARBA00023014"/>
    </source>
</evidence>
<keyword evidence="2" id="KW-0479">Metal-binding</keyword>
<keyword evidence="4" id="KW-0411">Iron-sulfur</keyword>
<dbReference type="GO" id="GO:0051537">
    <property type="term" value="F:2 iron, 2 sulfur cluster binding"/>
    <property type="evidence" value="ECO:0007669"/>
    <property type="project" value="UniProtKB-KW"/>
</dbReference>
<accession>A0A2S7WEK8</accession>
<dbReference type="EMBL" id="MSCL01000001">
    <property type="protein sequence ID" value="PQJ76043.1"/>
    <property type="molecule type" value="Genomic_DNA"/>
</dbReference>